<name>A0A2U2CED5_9RHOB</name>
<gene>
    <name evidence="1" type="ORF">C4N9_06135</name>
</gene>
<sequence>MGEFVVVPLDASRMRARPGADDRPLSEMEADAPITLHLARELGFDRFALIESDAEGGQAATVYHGRLRAMPVRQGPGAINEALERIGVRPEGGRDAFDTLGLGSVVQAGIGASG</sequence>
<protein>
    <submittedName>
        <fullName evidence="1">Uncharacterized protein</fullName>
    </submittedName>
</protein>
<dbReference type="AlphaFoldDB" id="A0A2U2CED5"/>
<reference evidence="1 2" key="1">
    <citation type="submission" date="2018-05" db="EMBL/GenBank/DDBJ databases">
        <title>Pararhodobacter marina sp. nov., isolated from deep-sea water of the Indian Ocean.</title>
        <authorList>
            <person name="Lai Q.Sr."/>
            <person name="Liu X."/>
            <person name="Shao Z."/>
        </authorList>
    </citation>
    <scope>NUCLEOTIDE SEQUENCE [LARGE SCALE GENOMIC DNA]</scope>
    <source>
        <strain evidence="1 2">CIC4N-9</strain>
    </source>
</reference>
<dbReference type="OrthoDB" id="7866888at2"/>
<proteinExistence type="predicted"/>
<keyword evidence="2" id="KW-1185">Reference proteome</keyword>
<dbReference type="GeneID" id="94364461"/>
<comment type="caution">
    <text evidence="1">The sequence shown here is derived from an EMBL/GenBank/DDBJ whole genome shotgun (WGS) entry which is preliminary data.</text>
</comment>
<dbReference type="Proteomes" id="UP000244940">
    <property type="component" value="Unassembled WGS sequence"/>
</dbReference>
<dbReference type="EMBL" id="QEYD01000003">
    <property type="protein sequence ID" value="PWE30268.1"/>
    <property type="molecule type" value="Genomic_DNA"/>
</dbReference>
<evidence type="ECO:0000313" key="2">
    <source>
        <dbReference type="Proteomes" id="UP000244940"/>
    </source>
</evidence>
<organism evidence="1 2">
    <name type="scientific">Pararhodobacter marinus</name>
    <dbReference type="NCBI Taxonomy" id="2184063"/>
    <lineage>
        <taxon>Bacteria</taxon>
        <taxon>Pseudomonadati</taxon>
        <taxon>Pseudomonadota</taxon>
        <taxon>Alphaproteobacteria</taxon>
        <taxon>Rhodobacterales</taxon>
        <taxon>Paracoccaceae</taxon>
        <taxon>Pararhodobacter</taxon>
    </lineage>
</organism>
<evidence type="ECO:0000313" key="1">
    <source>
        <dbReference type="EMBL" id="PWE30268.1"/>
    </source>
</evidence>
<dbReference type="RefSeq" id="WP_109532413.1">
    <property type="nucleotide sequence ID" value="NZ_QEYD01000003.1"/>
</dbReference>
<accession>A0A2U2CED5</accession>